<evidence type="ECO:0000256" key="3">
    <source>
        <dbReference type="ARBA" id="ARBA00023054"/>
    </source>
</evidence>
<dbReference type="PANTHER" id="PTHR46373:SF2">
    <property type="entry name" value="RWP-RK DOMAIN-CONTAINING PROTEIN"/>
    <property type="match status" value="1"/>
</dbReference>
<evidence type="ECO:0000256" key="7">
    <source>
        <dbReference type="SAM" id="MobiDB-lite"/>
    </source>
</evidence>
<feature type="region of interest" description="Disordered" evidence="7">
    <location>
        <begin position="537"/>
        <end position="623"/>
    </location>
</feature>
<dbReference type="AlphaFoldDB" id="A0A383VZ65"/>
<accession>A0A383VZ65</accession>
<proteinExistence type="predicted"/>
<feature type="region of interest" description="Disordered" evidence="7">
    <location>
        <begin position="296"/>
        <end position="325"/>
    </location>
</feature>
<feature type="region of interest" description="Disordered" evidence="7">
    <location>
        <begin position="736"/>
        <end position="772"/>
    </location>
</feature>
<reference evidence="9 10" key="1">
    <citation type="submission" date="2016-10" db="EMBL/GenBank/DDBJ databases">
        <authorList>
            <person name="Cai Z."/>
        </authorList>
    </citation>
    <scope>NUCLEOTIDE SEQUENCE [LARGE SCALE GENOMIC DNA]</scope>
</reference>
<organism evidence="9 10">
    <name type="scientific">Tetradesmus obliquus</name>
    <name type="common">Green alga</name>
    <name type="synonym">Acutodesmus obliquus</name>
    <dbReference type="NCBI Taxonomy" id="3088"/>
    <lineage>
        <taxon>Eukaryota</taxon>
        <taxon>Viridiplantae</taxon>
        <taxon>Chlorophyta</taxon>
        <taxon>core chlorophytes</taxon>
        <taxon>Chlorophyceae</taxon>
        <taxon>CS clade</taxon>
        <taxon>Sphaeropleales</taxon>
        <taxon>Scenedesmaceae</taxon>
        <taxon>Tetradesmus</taxon>
    </lineage>
</organism>
<sequence>MDLPHVAQEQLSGVLDGRAAAAAGDGRTAELQLAHAGSISLLQQLSLPAAGTATAAGLDPASSILQPAGSLNRQLAEASALPCSSSASAVLAALGMPGSGAAAAIDTGAPAAAAAAANTSCVAAAARSSSFLLCPAGVVHILSPTASAGLEGLADLLPLWSLPSRLSHRLLQEDNDGSLAPAEQLQIQQQQQQQAPGPYTLLLQQGCEAQQPPAALQLPRISSIAAPQQQNQVTPTYSLPANTARLQHTAAAAAAAAAGAVDARAGSSLQFACLSNSQQQALSLAPVLTACGSTGASSSSRVASPAGASPRHRGRVSSRCSSRPKRLPASFGAFLNSAPQQATATASASPQHRAAVMQAAAQTGAAAEWHSDAADDSRGFSVAARAAACAAALAAAGHGPCLTEHGCELPVLPAITAEAEAAAGAVHAAPTAAAVHAAPAAAPAEERCCTPASRLHATNNSGSASVGAGSFAAGRFKRAQRMPTVFADHAVLSGSEHGQEDEQAVHTQPYNTELQQQGSAGAAAAATAAAAAGQNCDDELLDPGYSSHEEEEADSDDADGSPLSYCAKAKKSVKQPKKQGSQPAHNGSAAQGSSASPGSSKQQQQRQQQAGNDAARLLGGCTSSSPCQSSHGVTLEMLRKVYDLPISKAASSLGVGVTVLKRICRDMHISRWPYRKRQSLHKLMATVQAYGCSSGQPQAAQSVCQQLQAFLDEPLEDPDREMEARTKKLRQATFKQEYKSRHGRHAAAAAAAAGQSAADDADTDSEADMLED</sequence>
<feature type="compositionally biased region" description="Low complexity" evidence="7">
    <location>
        <begin position="578"/>
        <end position="609"/>
    </location>
</feature>
<feature type="compositionally biased region" description="Basic residues" evidence="7">
    <location>
        <begin position="568"/>
        <end position="577"/>
    </location>
</feature>
<feature type="domain" description="RWP-RK" evidence="8">
    <location>
        <begin position="622"/>
        <end position="701"/>
    </location>
</feature>
<protein>
    <recommendedName>
        <fullName evidence="8">RWP-RK domain-containing protein</fullName>
    </recommendedName>
</protein>
<dbReference type="GO" id="GO:0003700">
    <property type="term" value="F:DNA-binding transcription factor activity"/>
    <property type="evidence" value="ECO:0007669"/>
    <property type="project" value="InterPro"/>
</dbReference>
<dbReference type="PANTHER" id="PTHR46373">
    <property type="entry name" value="PROTEIN RKD4"/>
    <property type="match status" value="1"/>
</dbReference>
<keyword evidence="5" id="KW-0804">Transcription</keyword>
<evidence type="ECO:0000256" key="2">
    <source>
        <dbReference type="ARBA" id="ARBA00023015"/>
    </source>
</evidence>
<gene>
    <name evidence="9" type="ORF">BQ4739_LOCUS10372</name>
</gene>
<evidence type="ECO:0000313" key="10">
    <source>
        <dbReference type="Proteomes" id="UP000256970"/>
    </source>
</evidence>
<dbReference type="PROSITE" id="PS51519">
    <property type="entry name" value="RWP_RK"/>
    <property type="match status" value="1"/>
</dbReference>
<name>A0A383VZ65_TETOB</name>
<dbReference type="Pfam" id="PF02042">
    <property type="entry name" value="RWP-RK"/>
    <property type="match status" value="1"/>
</dbReference>
<dbReference type="InterPro" id="IPR003035">
    <property type="entry name" value="RWP-RK_dom"/>
</dbReference>
<evidence type="ECO:0000256" key="6">
    <source>
        <dbReference type="ARBA" id="ARBA00023242"/>
    </source>
</evidence>
<dbReference type="GO" id="GO:0003677">
    <property type="term" value="F:DNA binding"/>
    <property type="evidence" value="ECO:0007669"/>
    <property type="project" value="UniProtKB-KW"/>
</dbReference>
<keyword evidence="4" id="KW-0238">DNA-binding</keyword>
<feature type="compositionally biased region" description="Low complexity" evidence="7">
    <location>
        <begin position="746"/>
        <end position="758"/>
    </location>
</feature>
<keyword evidence="10" id="KW-1185">Reference proteome</keyword>
<dbReference type="EMBL" id="FNXT01000972">
    <property type="protein sequence ID" value="SZX70132.1"/>
    <property type="molecule type" value="Genomic_DNA"/>
</dbReference>
<feature type="compositionally biased region" description="Acidic residues" evidence="7">
    <location>
        <begin position="549"/>
        <end position="559"/>
    </location>
</feature>
<evidence type="ECO:0000259" key="8">
    <source>
        <dbReference type="PROSITE" id="PS51519"/>
    </source>
</evidence>
<keyword evidence="2" id="KW-0805">Transcription regulation</keyword>
<dbReference type="InterPro" id="IPR044607">
    <property type="entry name" value="RKD-like"/>
</dbReference>
<feature type="compositionally biased region" description="Low complexity" evidence="7">
    <location>
        <begin position="296"/>
        <end position="309"/>
    </location>
</feature>
<evidence type="ECO:0000256" key="5">
    <source>
        <dbReference type="ARBA" id="ARBA00023163"/>
    </source>
</evidence>
<keyword evidence="3" id="KW-0175">Coiled coil</keyword>
<keyword evidence="6" id="KW-0539">Nucleus</keyword>
<dbReference type="STRING" id="3088.A0A383VZ65"/>
<evidence type="ECO:0000313" key="9">
    <source>
        <dbReference type="EMBL" id="SZX70132.1"/>
    </source>
</evidence>
<evidence type="ECO:0000256" key="4">
    <source>
        <dbReference type="ARBA" id="ARBA00023125"/>
    </source>
</evidence>
<comment type="function">
    <text evidence="1">Putative transcription factor.</text>
</comment>
<evidence type="ECO:0000256" key="1">
    <source>
        <dbReference type="ARBA" id="ARBA00004049"/>
    </source>
</evidence>
<feature type="compositionally biased region" description="Basic residues" evidence="7">
    <location>
        <begin position="310"/>
        <end position="325"/>
    </location>
</feature>
<feature type="compositionally biased region" description="Acidic residues" evidence="7">
    <location>
        <begin position="759"/>
        <end position="772"/>
    </location>
</feature>
<dbReference type="Proteomes" id="UP000256970">
    <property type="component" value="Unassembled WGS sequence"/>
</dbReference>